<dbReference type="AlphaFoldDB" id="A0A161XDC4"/>
<protein>
    <submittedName>
        <fullName evidence="2">SnoaL-like domain protein</fullName>
    </submittedName>
</protein>
<evidence type="ECO:0000313" key="3">
    <source>
        <dbReference type="Proteomes" id="UP000076447"/>
    </source>
</evidence>
<dbReference type="RefSeq" id="WP_068709141.1">
    <property type="nucleotide sequence ID" value="NZ_JBIVFZ010000001.1"/>
</dbReference>
<dbReference type="Proteomes" id="UP000076447">
    <property type="component" value="Unassembled WGS sequence"/>
</dbReference>
<dbReference type="Gene3D" id="3.10.450.50">
    <property type="match status" value="1"/>
</dbReference>
<dbReference type="STRING" id="43678.OJAG_27120"/>
<evidence type="ECO:0000313" key="2">
    <source>
        <dbReference type="EMBL" id="KZM34677.1"/>
    </source>
</evidence>
<gene>
    <name evidence="2" type="ORF">OJAG_27120</name>
</gene>
<dbReference type="PATRIC" id="fig|43678.3.peg.2839"/>
<dbReference type="EMBL" id="LRIE01000078">
    <property type="protein sequence ID" value="KZM34677.1"/>
    <property type="molecule type" value="Genomic_DNA"/>
</dbReference>
<comment type="caution">
    <text evidence="2">The sequence shown here is derived from an EMBL/GenBank/DDBJ whole genome shotgun (WGS) entry which is preliminary data.</text>
</comment>
<name>A0A161XDC4_9CELL</name>
<organism evidence="2 3">
    <name type="scientific">Oerskovia enterophila</name>
    <dbReference type="NCBI Taxonomy" id="43678"/>
    <lineage>
        <taxon>Bacteria</taxon>
        <taxon>Bacillati</taxon>
        <taxon>Actinomycetota</taxon>
        <taxon>Actinomycetes</taxon>
        <taxon>Micrococcales</taxon>
        <taxon>Cellulomonadaceae</taxon>
        <taxon>Oerskovia</taxon>
    </lineage>
</organism>
<dbReference type="SUPFAM" id="SSF54427">
    <property type="entry name" value="NTF2-like"/>
    <property type="match status" value="1"/>
</dbReference>
<dbReference type="InterPro" id="IPR032710">
    <property type="entry name" value="NTF2-like_dom_sf"/>
</dbReference>
<proteinExistence type="predicted"/>
<evidence type="ECO:0000259" key="1">
    <source>
        <dbReference type="Pfam" id="PF12680"/>
    </source>
</evidence>
<feature type="domain" description="SnoaL-like" evidence="1">
    <location>
        <begin position="16"/>
        <end position="111"/>
    </location>
</feature>
<accession>A0A161XDC4</accession>
<dbReference type="OrthoDB" id="9799296at2"/>
<dbReference type="Pfam" id="PF12680">
    <property type="entry name" value="SnoaL_2"/>
    <property type="match status" value="1"/>
</dbReference>
<sequence length="117" mass="12509">MTERTAPPSETAHAVVTEQVAAFNAHDLERFLATYAQDTVVVGVTPEPIVGKDALRAFYGPRLATGDVHCTIDASVTYGERWVVAREIVTTSNGSGETIATFEVLDGVITRASMLKA</sequence>
<dbReference type="InterPro" id="IPR037401">
    <property type="entry name" value="SnoaL-like"/>
</dbReference>
<reference evidence="2 3" key="1">
    <citation type="submission" date="2016-01" db="EMBL/GenBank/DDBJ databases">
        <title>Genome sequence of Oerskovia enterophila VJag, an agar and cellulose degrading bacterium.</title>
        <authorList>
            <person name="Poehlein A."/>
            <person name="Jag V."/>
            <person name="Bengelsdorf F."/>
            <person name="Duerre P."/>
            <person name="Daniel R."/>
        </authorList>
    </citation>
    <scope>NUCLEOTIDE SEQUENCE [LARGE SCALE GENOMIC DNA]</scope>
    <source>
        <strain evidence="2 3">VJag</strain>
    </source>
</reference>